<comment type="caution">
    <text evidence="2">The sequence shown here is derived from an EMBL/GenBank/DDBJ whole genome shotgun (WGS) entry which is preliminary data.</text>
</comment>
<feature type="transmembrane region" description="Helical" evidence="1">
    <location>
        <begin position="36"/>
        <end position="61"/>
    </location>
</feature>
<keyword evidence="1" id="KW-0812">Transmembrane</keyword>
<dbReference type="RefSeq" id="WP_063381551.1">
    <property type="nucleotide sequence ID" value="NZ_AUXX01000021.1"/>
</dbReference>
<evidence type="ECO:0000256" key="1">
    <source>
        <dbReference type="SAM" id="Phobius"/>
    </source>
</evidence>
<sequence>MDNNEFEQLSSLWQSAEQKSLPHMEQLIKRHKRHSIVLKVNIAIEFMAVLAVSCFFVFSFIEKMPVIKQAWVGFATVWGITLFILMNKSRLSSLKHLKSEQITTSLEAHIQLLENEIFRWRMSIKATWIFVLAMGMFVMSKCSFSTCSAEDGLHLGASFLVLCGAQLFFIIKNRTAKRILHKIKQ</sequence>
<evidence type="ECO:0000313" key="3">
    <source>
        <dbReference type="Proteomes" id="UP000076661"/>
    </source>
</evidence>
<dbReference type="Proteomes" id="UP000076661">
    <property type="component" value="Unassembled WGS sequence"/>
</dbReference>
<dbReference type="EMBL" id="AUXX01000021">
    <property type="protein sequence ID" value="KZN65467.1"/>
    <property type="molecule type" value="Genomic_DNA"/>
</dbReference>
<feature type="transmembrane region" description="Helical" evidence="1">
    <location>
        <begin position="126"/>
        <end position="146"/>
    </location>
</feature>
<dbReference type="AlphaFoldDB" id="A0A167LX80"/>
<protein>
    <submittedName>
        <fullName evidence="2">Uncharacterized protein</fullName>
    </submittedName>
</protein>
<proteinExistence type="predicted"/>
<gene>
    <name evidence="2" type="ORF">N478_21265</name>
</gene>
<feature type="transmembrane region" description="Helical" evidence="1">
    <location>
        <begin position="67"/>
        <end position="86"/>
    </location>
</feature>
<reference evidence="2 3" key="1">
    <citation type="submission" date="2013-07" db="EMBL/GenBank/DDBJ databases">
        <title>Comparative Genomic and Metabolomic Analysis of Twelve Strains of Pseudoalteromonas luteoviolacea.</title>
        <authorList>
            <person name="Vynne N.G."/>
            <person name="Mansson M."/>
            <person name="Gram L."/>
        </authorList>
    </citation>
    <scope>NUCLEOTIDE SEQUENCE [LARGE SCALE GENOMIC DNA]</scope>
    <source>
        <strain evidence="2 3">S4060-1</strain>
    </source>
</reference>
<evidence type="ECO:0000313" key="2">
    <source>
        <dbReference type="EMBL" id="KZN65467.1"/>
    </source>
</evidence>
<accession>A0A167LX80</accession>
<name>A0A167LX80_9GAMM</name>
<keyword evidence="1" id="KW-0472">Membrane</keyword>
<feature type="transmembrane region" description="Helical" evidence="1">
    <location>
        <begin position="152"/>
        <end position="171"/>
    </location>
</feature>
<keyword evidence="1" id="KW-1133">Transmembrane helix</keyword>
<dbReference type="PATRIC" id="fig|1365257.3.peg.2947"/>
<organism evidence="2 3">
    <name type="scientific">Pseudoalteromonas luteoviolacea S4060-1</name>
    <dbReference type="NCBI Taxonomy" id="1365257"/>
    <lineage>
        <taxon>Bacteria</taxon>
        <taxon>Pseudomonadati</taxon>
        <taxon>Pseudomonadota</taxon>
        <taxon>Gammaproteobacteria</taxon>
        <taxon>Alteromonadales</taxon>
        <taxon>Pseudoalteromonadaceae</taxon>
        <taxon>Pseudoalteromonas</taxon>
    </lineage>
</organism>